<sequence length="361" mass="40651">MQLQEATGTATKQSSNGCSRKERDFMVQTLSLDPAPDAKLLPQDDFVISYRFGSDGALLSEPAAVTDKAWTWKSYALADARARRSLEADRSLPESVREAFLSSGDQCQISFEDGWLFGELPDLQHEHYGDPRELGYFRFAFDKNLFISGRRHPLQSVDDVRQSINRGKIRPAAPIALFNAIFRRFLDLLKAEINRLSETLDSIEDHIVGEKWQGERERLVPVRRQIVVFHRYLTAATSLFRHIDHADRRALPEDLDDLIEGLSIRAATLHAEGEQLQQRARLLQDELLAKMTDQSNRFLYVLSVMTAVLLPSNVITGLFGMNTPGLPFANSAHGFWVVALLAVIISAMVYLIVRRIGGSGR</sequence>
<evidence type="ECO:0000313" key="14">
    <source>
        <dbReference type="Proteomes" id="UP000238563"/>
    </source>
</evidence>
<organism evidence="13 14">
    <name type="scientific">Phyllobacterium myrsinacearum</name>
    <dbReference type="NCBI Taxonomy" id="28101"/>
    <lineage>
        <taxon>Bacteria</taxon>
        <taxon>Pseudomonadati</taxon>
        <taxon>Pseudomonadota</taxon>
        <taxon>Alphaproteobacteria</taxon>
        <taxon>Hyphomicrobiales</taxon>
        <taxon>Phyllobacteriaceae</taxon>
        <taxon>Phyllobacterium</taxon>
    </lineage>
</organism>
<evidence type="ECO:0000256" key="12">
    <source>
        <dbReference type="SAM" id="Phobius"/>
    </source>
</evidence>
<dbReference type="InterPro" id="IPR045863">
    <property type="entry name" value="CorA_TM1_TM2"/>
</dbReference>
<comment type="caution">
    <text evidence="13">The sequence shown here is derived from an EMBL/GenBank/DDBJ whole genome shotgun (WGS) entry which is preliminary data.</text>
</comment>
<evidence type="ECO:0000256" key="1">
    <source>
        <dbReference type="ARBA" id="ARBA00004651"/>
    </source>
</evidence>
<dbReference type="GO" id="GO:0050897">
    <property type="term" value="F:cobalt ion binding"/>
    <property type="evidence" value="ECO:0007669"/>
    <property type="project" value="TreeGrafter"/>
</dbReference>
<keyword evidence="3" id="KW-0813">Transport</keyword>
<evidence type="ECO:0000256" key="10">
    <source>
        <dbReference type="ARBA" id="ARBA00023136"/>
    </source>
</evidence>
<evidence type="ECO:0000256" key="2">
    <source>
        <dbReference type="ARBA" id="ARBA00009765"/>
    </source>
</evidence>
<keyword evidence="10 12" id="KW-0472">Membrane</keyword>
<dbReference type="InterPro" id="IPR045861">
    <property type="entry name" value="CorA_cytoplasmic_dom"/>
</dbReference>
<keyword evidence="14" id="KW-1185">Reference proteome</keyword>
<keyword evidence="4" id="KW-1003">Cell membrane</keyword>
<gene>
    <name evidence="13" type="ORF">C5750_19555</name>
</gene>
<dbReference type="PANTHER" id="PTHR46494">
    <property type="entry name" value="CORA FAMILY METAL ION TRANSPORTER (EUROFUNG)"/>
    <property type="match status" value="1"/>
</dbReference>
<feature type="transmembrane region" description="Helical" evidence="12">
    <location>
        <begin position="333"/>
        <end position="353"/>
    </location>
</feature>
<comment type="similarity">
    <text evidence="2">Belongs to the CorA metal ion transporter (MIT) (TC 1.A.35) family.</text>
</comment>
<keyword evidence="6 12" id="KW-0812">Transmembrane</keyword>
<feature type="region of interest" description="Disordered" evidence="11">
    <location>
        <begin position="1"/>
        <end position="20"/>
    </location>
</feature>
<keyword evidence="5" id="KW-0997">Cell inner membrane</keyword>
<feature type="compositionally biased region" description="Polar residues" evidence="11">
    <location>
        <begin position="1"/>
        <end position="18"/>
    </location>
</feature>
<evidence type="ECO:0000256" key="7">
    <source>
        <dbReference type="ARBA" id="ARBA00022833"/>
    </source>
</evidence>
<dbReference type="OrthoDB" id="9803484at2"/>
<dbReference type="GO" id="GO:0015095">
    <property type="term" value="F:magnesium ion transmembrane transporter activity"/>
    <property type="evidence" value="ECO:0007669"/>
    <property type="project" value="TreeGrafter"/>
</dbReference>
<dbReference type="SUPFAM" id="SSF144083">
    <property type="entry name" value="Magnesium transport protein CorA, transmembrane region"/>
    <property type="match status" value="1"/>
</dbReference>
<dbReference type="EMBL" id="PVBT01000006">
    <property type="protein sequence ID" value="PRD51040.1"/>
    <property type="molecule type" value="Genomic_DNA"/>
</dbReference>
<dbReference type="GO" id="GO:0005886">
    <property type="term" value="C:plasma membrane"/>
    <property type="evidence" value="ECO:0007669"/>
    <property type="project" value="UniProtKB-SubCell"/>
</dbReference>
<evidence type="ECO:0000256" key="6">
    <source>
        <dbReference type="ARBA" id="ARBA00022692"/>
    </source>
</evidence>
<keyword evidence="8 12" id="KW-1133">Transmembrane helix</keyword>
<feature type="transmembrane region" description="Helical" evidence="12">
    <location>
        <begin position="298"/>
        <end position="321"/>
    </location>
</feature>
<keyword evidence="7" id="KW-0862">Zinc</keyword>
<evidence type="ECO:0000256" key="4">
    <source>
        <dbReference type="ARBA" id="ARBA00022475"/>
    </source>
</evidence>
<evidence type="ECO:0000256" key="5">
    <source>
        <dbReference type="ARBA" id="ARBA00022519"/>
    </source>
</evidence>
<accession>A0A2S9JDR4</accession>
<evidence type="ECO:0000313" key="13">
    <source>
        <dbReference type="EMBL" id="PRD51040.1"/>
    </source>
</evidence>
<dbReference type="InterPro" id="IPR002523">
    <property type="entry name" value="MgTranspt_CorA/ZnTranspt_ZntB"/>
</dbReference>
<protein>
    <submittedName>
        <fullName evidence="13">Magnesium transporter CorA</fullName>
    </submittedName>
</protein>
<dbReference type="Gene3D" id="3.30.460.20">
    <property type="entry name" value="CorA soluble domain-like"/>
    <property type="match status" value="1"/>
</dbReference>
<evidence type="ECO:0000256" key="11">
    <source>
        <dbReference type="SAM" id="MobiDB-lite"/>
    </source>
</evidence>
<dbReference type="SUPFAM" id="SSF143865">
    <property type="entry name" value="CorA soluble domain-like"/>
    <property type="match status" value="1"/>
</dbReference>
<evidence type="ECO:0000256" key="9">
    <source>
        <dbReference type="ARBA" id="ARBA00023065"/>
    </source>
</evidence>
<dbReference type="Gene3D" id="1.20.58.340">
    <property type="entry name" value="Magnesium transport protein CorA, transmembrane region"/>
    <property type="match status" value="2"/>
</dbReference>
<reference evidence="13 14" key="1">
    <citation type="submission" date="2018-02" db="EMBL/GenBank/DDBJ databases">
        <title>The draft genome of Phyllobacterium myrsinacearum DSM5892.</title>
        <authorList>
            <person name="Li L."/>
            <person name="Liu L."/>
            <person name="Zhang X."/>
            <person name="Wang T."/>
        </authorList>
    </citation>
    <scope>NUCLEOTIDE SEQUENCE [LARGE SCALE GENOMIC DNA]</scope>
    <source>
        <strain evidence="13 14">DSM 5892</strain>
    </source>
</reference>
<evidence type="ECO:0000256" key="8">
    <source>
        <dbReference type="ARBA" id="ARBA00022989"/>
    </source>
</evidence>
<evidence type="ECO:0000256" key="3">
    <source>
        <dbReference type="ARBA" id="ARBA00022448"/>
    </source>
</evidence>
<name>A0A2S9JDR4_9HYPH</name>
<dbReference type="Pfam" id="PF01544">
    <property type="entry name" value="CorA"/>
    <property type="match status" value="1"/>
</dbReference>
<dbReference type="AlphaFoldDB" id="A0A2S9JDR4"/>
<comment type="subcellular location">
    <subcellularLocation>
        <location evidence="1">Cell membrane</location>
        <topology evidence="1">Multi-pass membrane protein</topology>
    </subcellularLocation>
</comment>
<dbReference type="GO" id="GO:0015087">
    <property type="term" value="F:cobalt ion transmembrane transporter activity"/>
    <property type="evidence" value="ECO:0007669"/>
    <property type="project" value="TreeGrafter"/>
</dbReference>
<proteinExistence type="inferred from homology"/>
<dbReference type="GO" id="GO:0000287">
    <property type="term" value="F:magnesium ion binding"/>
    <property type="evidence" value="ECO:0007669"/>
    <property type="project" value="TreeGrafter"/>
</dbReference>
<keyword evidence="9" id="KW-0406">Ion transport</keyword>
<dbReference type="Proteomes" id="UP000238563">
    <property type="component" value="Unassembled WGS sequence"/>
</dbReference>
<dbReference type="PANTHER" id="PTHR46494:SF3">
    <property type="entry name" value="ZINC TRANSPORT PROTEIN ZNTB"/>
    <property type="match status" value="1"/>
</dbReference>